<comment type="caution">
    <text evidence="1">The sequence shown here is derived from an EMBL/GenBank/DDBJ whole genome shotgun (WGS) entry which is preliminary data.</text>
</comment>
<dbReference type="RefSeq" id="WP_121214018.1">
    <property type="nucleotide sequence ID" value="NZ_JBBYAH010000001.1"/>
</dbReference>
<evidence type="ECO:0000313" key="2">
    <source>
        <dbReference type="Proteomes" id="UP000272238"/>
    </source>
</evidence>
<keyword evidence="2" id="KW-1185">Reference proteome</keyword>
<protein>
    <submittedName>
        <fullName evidence="1">Uncharacterized protein</fullName>
    </submittedName>
</protein>
<evidence type="ECO:0000313" key="1">
    <source>
        <dbReference type="EMBL" id="RKQ17745.1"/>
    </source>
</evidence>
<reference evidence="1 2" key="1">
    <citation type="journal article" date="2016" name="Antonie Van Leeuwenhoek">
        <title>Lysinibacillus endophyticus sp. nov., an indole-3-acetic acid producing endophytic bacterium isolated from corn root (Zea mays cv. Xinken-5).</title>
        <authorList>
            <person name="Yu J."/>
            <person name="Guan X."/>
            <person name="Liu C."/>
            <person name="Xiang W."/>
            <person name="Yu Z."/>
            <person name="Liu X."/>
            <person name="Wang G."/>
        </authorList>
    </citation>
    <scope>NUCLEOTIDE SEQUENCE [LARGE SCALE GENOMIC DNA]</scope>
    <source>
        <strain evidence="1 2">DSM 100506</strain>
    </source>
</reference>
<sequence length="108" mass="12693">MAMVEVSIPVTNNYSAFQWTLTIFENSVQRRLLYSSCNVYEEIGKIEINGYSYEKLIFDFQKGKLHIQLMKNDPKAVINILNALTIHTSPTSQMYFLKRGKRRRNREV</sequence>
<accession>A0A494Z5D9</accession>
<name>A0A494Z5D9_9BACL</name>
<proteinExistence type="predicted"/>
<dbReference type="EMBL" id="RBZN01000012">
    <property type="protein sequence ID" value="RKQ17745.1"/>
    <property type="molecule type" value="Genomic_DNA"/>
</dbReference>
<dbReference type="OrthoDB" id="2736022at2"/>
<organism evidence="1 2">
    <name type="scientific">Ureibacillus endophyticus</name>
    <dbReference type="NCBI Taxonomy" id="1978490"/>
    <lineage>
        <taxon>Bacteria</taxon>
        <taxon>Bacillati</taxon>
        <taxon>Bacillota</taxon>
        <taxon>Bacilli</taxon>
        <taxon>Bacillales</taxon>
        <taxon>Caryophanaceae</taxon>
        <taxon>Ureibacillus</taxon>
    </lineage>
</organism>
<dbReference type="AlphaFoldDB" id="A0A494Z5D9"/>
<dbReference type="Proteomes" id="UP000272238">
    <property type="component" value="Unassembled WGS sequence"/>
</dbReference>
<gene>
    <name evidence="1" type="ORF">D8M03_06740</name>
</gene>